<dbReference type="OrthoDB" id="3944683at2759"/>
<dbReference type="AlphaFoldDB" id="A0A6A5K5X2"/>
<feature type="region of interest" description="Disordered" evidence="1">
    <location>
        <begin position="334"/>
        <end position="365"/>
    </location>
</feature>
<feature type="compositionally biased region" description="Low complexity" evidence="1">
    <location>
        <begin position="256"/>
        <end position="273"/>
    </location>
</feature>
<evidence type="ECO:0000313" key="2">
    <source>
        <dbReference type="EMBL" id="KAF1829842.1"/>
    </source>
</evidence>
<evidence type="ECO:0000313" key="3">
    <source>
        <dbReference type="Proteomes" id="UP000800040"/>
    </source>
</evidence>
<feature type="compositionally biased region" description="Basic and acidic residues" evidence="1">
    <location>
        <begin position="34"/>
        <end position="54"/>
    </location>
</feature>
<feature type="compositionally biased region" description="Low complexity" evidence="1">
    <location>
        <begin position="342"/>
        <end position="358"/>
    </location>
</feature>
<feature type="compositionally biased region" description="Basic and acidic residues" evidence="1">
    <location>
        <begin position="61"/>
        <end position="70"/>
    </location>
</feature>
<keyword evidence="3" id="KW-1185">Reference proteome</keyword>
<organism evidence="2 3">
    <name type="scientific">Decorospora gaudefroyi</name>
    <dbReference type="NCBI Taxonomy" id="184978"/>
    <lineage>
        <taxon>Eukaryota</taxon>
        <taxon>Fungi</taxon>
        <taxon>Dikarya</taxon>
        <taxon>Ascomycota</taxon>
        <taxon>Pezizomycotina</taxon>
        <taxon>Dothideomycetes</taxon>
        <taxon>Pleosporomycetidae</taxon>
        <taxon>Pleosporales</taxon>
        <taxon>Pleosporineae</taxon>
        <taxon>Pleosporaceae</taxon>
        <taxon>Decorospora</taxon>
    </lineage>
</organism>
<feature type="compositionally biased region" description="Basic residues" evidence="1">
    <location>
        <begin position="221"/>
        <end position="230"/>
    </location>
</feature>
<dbReference type="Proteomes" id="UP000800040">
    <property type="component" value="Unassembled WGS sequence"/>
</dbReference>
<feature type="region of interest" description="Disordered" evidence="1">
    <location>
        <begin position="1"/>
        <end position="114"/>
    </location>
</feature>
<feature type="compositionally biased region" description="Basic residues" evidence="1">
    <location>
        <begin position="148"/>
        <end position="161"/>
    </location>
</feature>
<dbReference type="EMBL" id="ML975422">
    <property type="protein sequence ID" value="KAF1829842.1"/>
    <property type="molecule type" value="Genomic_DNA"/>
</dbReference>
<accession>A0A6A5K5X2</accession>
<feature type="region of interest" description="Disordered" evidence="1">
    <location>
        <begin position="131"/>
        <end position="283"/>
    </location>
</feature>
<feature type="compositionally biased region" description="Low complexity" evidence="1">
    <location>
        <begin position="231"/>
        <end position="245"/>
    </location>
</feature>
<reference evidence="2" key="1">
    <citation type="submission" date="2020-01" db="EMBL/GenBank/DDBJ databases">
        <authorList>
            <consortium name="DOE Joint Genome Institute"/>
            <person name="Haridas S."/>
            <person name="Albert R."/>
            <person name="Binder M."/>
            <person name="Bloem J."/>
            <person name="Labutti K."/>
            <person name="Salamov A."/>
            <person name="Andreopoulos B."/>
            <person name="Baker S.E."/>
            <person name="Barry K."/>
            <person name="Bills G."/>
            <person name="Bluhm B.H."/>
            <person name="Cannon C."/>
            <person name="Castanera R."/>
            <person name="Culley D.E."/>
            <person name="Daum C."/>
            <person name="Ezra D."/>
            <person name="Gonzalez J.B."/>
            <person name="Henrissat B."/>
            <person name="Kuo A."/>
            <person name="Liang C."/>
            <person name="Lipzen A."/>
            <person name="Lutzoni F."/>
            <person name="Magnuson J."/>
            <person name="Mondo S."/>
            <person name="Nolan M."/>
            <person name="Ohm R."/>
            <person name="Pangilinan J."/>
            <person name="Park H.-J."/>
            <person name="Ramirez L."/>
            <person name="Alfaro M."/>
            <person name="Sun H."/>
            <person name="Tritt A."/>
            <person name="Yoshinaga Y."/>
            <person name="Zwiers L.-H."/>
            <person name="Turgeon B.G."/>
            <person name="Goodwin S.B."/>
            <person name="Spatafora J.W."/>
            <person name="Crous P.W."/>
            <person name="Grigoriev I.V."/>
        </authorList>
    </citation>
    <scope>NUCLEOTIDE SEQUENCE</scope>
    <source>
        <strain evidence="2">P77</strain>
    </source>
</reference>
<feature type="compositionally biased region" description="Basic and acidic residues" evidence="1">
    <location>
        <begin position="87"/>
        <end position="114"/>
    </location>
</feature>
<feature type="non-terminal residue" evidence="2">
    <location>
        <position position="1"/>
    </location>
</feature>
<protein>
    <submittedName>
        <fullName evidence="2">Uncharacterized protein</fullName>
    </submittedName>
</protein>
<gene>
    <name evidence="2" type="ORF">BDW02DRAFT_509012</name>
</gene>
<name>A0A6A5K5X2_9PLEO</name>
<evidence type="ECO:0000256" key="1">
    <source>
        <dbReference type="SAM" id="MobiDB-lite"/>
    </source>
</evidence>
<sequence length="365" mass="41510">CAEDRPATVPPLFCTVQVPRSSDAGVINKKRKTSSSDEKKRRDRPADGALHGEGRAVVAEVSEKRSSKESSRKRRSGDSTPRSPRSPRREREREREEPRPLSQHHYEDAYRRREQYRPALNLQVPQMYHRAVDAESVNSSQEALLNPRPHRSQHHRRRHPKQTSQSTLRGRGAKRDPPRNSKSKKNMRPEPSRGWSFFAPSPPKTPKREHRNYQTLDSSPRSHRSSRQHRSAATTTTSQASPESSRSTRHHRSSRQPEQSSAPSARQARSRTPNTAARRVPDRRFAVLAATNQALEEVRQEAFAQPSPPPRRERLRRYEGVVIPTSQIPFNWDCVSSSQTSAGQQGNHGHAAAGPSSARPRRSRR</sequence>
<proteinExistence type="predicted"/>